<keyword evidence="6 8" id="KW-1133">Transmembrane helix</keyword>
<evidence type="ECO:0000256" key="1">
    <source>
        <dbReference type="ARBA" id="ARBA00004651"/>
    </source>
</evidence>
<sequence>MPQTRMFRIGYGIIVILLIILLANQVSFIFNPLVVFVQTLFFPFLVSGVLFYLFRPVVKALQKLGIPKVIAILLIYLIFIGLFVLLGFLIGPLLKEQFNRLVENFPDMIEKARAKFENLNRQPWVAQYVNWNEIAAYVTNYLESSLSQIGTNIVNFVGVITNIIVVFVTVPFILYYMLKEGEKAPAYMLRLLPEKERQQGLKILSDMDLALSSYIKGQVLVGIFVGLIVYIGYLIIGIDYSLILALLTMFTNVIPFVGPLIGIIPALVVAFIDSPIMVVYVLIVAVVAQQLEGNLVSPYIMGKNLNIHPLTIILLLLVAGSLGGFLGLLLAVPTYAVLKVVVSHTYRLIKLRTEKDHQVTLDSE</sequence>
<keyword evidence="7 8" id="KW-0472">Membrane</keyword>
<evidence type="ECO:0000256" key="7">
    <source>
        <dbReference type="ARBA" id="ARBA00023136"/>
    </source>
</evidence>
<dbReference type="AlphaFoldDB" id="A0A7W1WPC7"/>
<evidence type="ECO:0000256" key="8">
    <source>
        <dbReference type="SAM" id="Phobius"/>
    </source>
</evidence>
<feature type="transmembrane region" description="Helical" evidence="8">
    <location>
        <begin position="219"/>
        <end position="236"/>
    </location>
</feature>
<comment type="subcellular location">
    <subcellularLocation>
        <location evidence="1">Cell membrane</location>
        <topology evidence="1">Multi-pass membrane protein</topology>
    </subcellularLocation>
</comment>
<feature type="transmembrane region" description="Helical" evidence="8">
    <location>
        <begin position="66"/>
        <end position="90"/>
    </location>
</feature>
<dbReference type="PANTHER" id="PTHR21716">
    <property type="entry name" value="TRANSMEMBRANE PROTEIN"/>
    <property type="match status" value="1"/>
</dbReference>
<evidence type="ECO:0000256" key="5">
    <source>
        <dbReference type="ARBA" id="ARBA00022692"/>
    </source>
</evidence>
<evidence type="ECO:0000313" key="10">
    <source>
        <dbReference type="Proteomes" id="UP000535491"/>
    </source>
</evidence>
<keyword evidence="5 8" id="KW-0812">Transmembrane</keyword>
<keyword evidence="3" id="KW-0813">Transport</keyword>
<keyword evidence="10" id="KW-1185">Reference proteome</keyword>
<comment type="caution">
    <text evidence="9">The sequence shown here is derived from an EMBL/GenBank/DDBJ whole genome shotgun (WGS) entry which is preliminary data.</text>
</comment>
<feature type="transmembrane region" description="Helical" evidence="8">
    <location>
        <begin position="311"/>
        <end position="338"/>
    </location>
</feature>
<comment type="similarity">
    <text evidence="2">Belongs to the autoinducer-2 exporter (AI-2E) (TC 2.A.86) family.</text>
</comment>
<dbReference type="Proteomes" id="UP000535491">
    <property type="component" value="Unassembled WGS sequence"/>
</dbReference>
<proteinExistence type="inferred from homology"/>
<dbReference type="Pfam" id="PF01594">
    <property type="entry name" value="AI-2E_transport"/>
    <property type="match status" value="1"/>
</dbReference>
<keyword evidence="4" id="KW-1003">Cell membrane</keyword>
<dbReference type="PANTHER" id="PTHR21716:SF53">
    <property type="entry name" value="PERMEASE PERM-RELATED"/>
    <property type="match status" value="1"/>
</dbReference>
<evidence type="ECO:0000256" key="2">
    <source>
        <dbReference type="ARBA" id="ARBA00009773"/>
    </source>
</evidence>
<organism evidence="9 10">
    <name type="scientific">Paenactinomyces guangxiensis</name>
    <dbReference type="NCBI Taxonomy" id="1490290"/>
    <lineage>
        <taxon>Bacteria</taxon>
        <taxon>Bacillati</taxon>
        <taxon>Bacillota</taxon>
        <taxon>Bacilli</taxon>
        <taxon>Bacillales</taxon>
        <taxon>Thermoactinomycetaceae</taxon>
        <taxon>Paenactinomyces</taxon>
    </lineage>
</organism>
<protein>
    <submittedName>
        <fullName evidence="9">AI-2E family transporter</fullName>
    </submittedName>
</protein>
<dbReference type="RefSeq" id="WP_181750855.1">
    <property type="nucleotide sequence ID" value="NZ_JACEIQ010000003.1"/>
</dbReference>
<reference evidence="9 10" key="1">
    <citation type="submission" date="2020-07" db="EMBL/GenBank/DDBJ databases">
        <authorList>
            <person name="Feng H."/>
        </authorList>
    </citation>
    <scope>NUCLEOTIDE SEQUENCE [LARGE SCALE GENOMIC DNA]</scope>
    <source>
        <strain evidence="10">s-10</strain>
    </source>
</reference>
<evidence type="ECO:0000256" key="4">
    <source>
        <dbReference type="ARBA" id="ARBA00022475"/>
    </source>
</evidence>
<evidence type="ECO:0000256" key="6">
    <source>
        <dbReference type="ARBA" id="ARBA00022989"/>
    </source>
</evidence>
<gene>
    <name evidence="9" type="ORF">H1191_04775</name>
</gene>
<feature type="transmembrane region" description="Helical" evidence="8">
    <location>
        <begin position="268"/>
        <end position="291"/>
    </location>
</feature>
<dbReference type="GO" id="GO:0005886">
    <property type="term" value="C:plasma membrane"/>
    <property type="evidence" value="ECO:0007669"/>
    <property type="project" value="UniProtKB-SubCell"/>
</dbReference>
<dbReference type="GO" id="GO:0055085">
    <property type="term" value="P:transmembrane transport"/>
    <property type="evidence" value="ECO:0007669"/>
    <property type="project" value="TreeGrafter"/>
</dbReference>
<accession>A0A7W1WPC7</accession>
<evidence type="ECO:0000256" key="3">
    <source>
        <dbReference type="ARBA" id="ARBA00022448"/>
    </source>
</evidence>
<feature type="transmembrane region" description="Helical" evidence="8">
    <location>
        <begin position="153"/>
        <end position="178"/>
    </location>
</feature>
<feature type="transmembrane region" description="Helical" evidence="8">
    <location>
        <begin position="242"/>
        <end position="261"/>
    </location>
</feature>
<dbReference type="EMBL" id="JACEIQ010000003">
    <property type="protein sequence ID" value="MBA4493614.1"/>
    <property type="molecule type" value="Genomic_DNA"/>
</dbReference>
<feature type="transmembrane region" description="Helical" evidence="8">
    <location>
        <begin position="36"/>
        <end position="54"/>
    </location>
</feature>
<name>A0A7W1WPC7_9BACL</name>
<evidence type="ECO:0000313" key="9">
    <source>
        <dbReference type="EMBL" id="MBA4493614.1"/>
    </source>
</evidence>
<feature type="transmembrane region" description="Helical" evidence="8">
    <location>
        <begin position="9"/>
        <end position="30"/>
    </location>
</feature>
<dbReference type="InterPro" id="IPR002549">
    <property type="entry name" value="AI-2E-like"/>
</dbReference>